<evidence type="ECO:0000256" key="3">
    <source>
        <dbReference type="ARBA" id="ARBA00022552"/>
    </source>
</evidence>
<evidence type="ECO:0000256" key="2">
    <source>
        <dbReference type="ARBA" id="ARBA00022517"/>
    </source>
</evidence>
<feature type="binding site" evidence="6">
    <location>
        <position position="250"/>
    </location>
    <ligand>
        <name>S-adenosyl-L-methionine</name>
        <dbReference type="ChEBI" id="CHEBI:59789"/>
    </ligand>
</feature>
<comment type="catalytic activity">
    <reaction evidence="6">
        <text>an N(1)-methylpseudouridine in rRNA + S-adenosyl-L-methionine = N(1)-methyl-N(3)-[(3S)-3-amino-3-carboxypropyl]pseudouridine in rRNA + S-methyl-5'-thioadenosine + H(+)</text>
        <dbReference type="Rhea" id="RHEA:63296"/>
        <dbReference type="Rhea" id="RHEA-COMP:11634"/>
        <dbReference type="Rhea" id="RHEA-COMP:16310"/>
        <dbReference type="ChEBI" id="CHEBI:15378"/>
        <dbReference type="ChEBI" id="CHEBI:17509"/>
        <dbReference type="ChEBI" id="CHEBI:59789"/>
        <dbReference type="ChEBI" id="CHEBI:74890"/>
        <dbReference type="ChEBI" id="CHEBI:146234"/>
        <dbReference type="EC" id="2.5.1.157"/>
    </reaction>
</comment>
<dbReference type="NCBIfam" id="NF002621">
    <property type="entry name" value="PRK02287.1"/>
    <property type="match status" value="1"/>
</dbReference>
<evidence type="ECO:0000256" key="5">
    <source>
        <dbReference type="ARBA" id="ARBA00022691"/>
    </source>
</evidence>
<dbReference type="Pfam" id="PF04034">
    <property type="entry name" value="Ribo_biogen_C"/>
    <property type="match status" value="1"/>
</dbReference>
<keyword evidence="5 6" id="KW-0949">S-adenosyl-L-methionine</keyword>
<dbReference type="InterPro" id="IPR007177">
    <property type="entry name" value="Tsr3_C"/>
</dbReference>
<dbReference type="GO" id="GO:0106388">
    <property type="term" value="F:rRNA small subunit aminocarboxypropyltransferase activity"/>
    <property type="evidence" value="ECO:0007669"/>
    <property type="project" value="UniProtKB-EC"/>
</dbReference>
<evidence type="ECO:0000259" key="9">
    <source>
        <dbReference type="Pfam" id="PF04068"/>
    </source>
</evidence>
<dbReference type="HAMAP" id="MF_01116">
    <property type="entry name" value="TSR3"/>
    <property type="match status" value="1"/>
</dbReference>
<proteinExistence type="inferred from homology"/>
<feature type="binding site" evidence="6">
    <location>
        <position position="202"/>
    </location>
    <ligand>
        <name>S-adenosyl-L-methionine</name>
        <dbReference type="ChEBI" id="CHEBI:59789"/>
    </ligand>
</feature>
<evidence type="ECO:0000259" key="8">
    <source>
        <dbReference type="Pfam" id="PF04034"/>
    </source>
</evidence>
<comment type="function">
    <text evidence="6">Aminocarboxypropyltransferase that catalyzes the aminocarboxypropyl transfer on pseudouridine in 18S rRNA. It constitutes the last step in biosynthesis of the hypermodified N1-methyl-N3-(3-amino-3-carboxypropyl) pseudouridine (m1acp3-Psi).</text>
</comment>
<gene>
    <name evidence="10" type="ORF">C9374_004028</name>
</gene>
<evidence type="ECO:0000313" key="10">
    <source>
        <dbReference type="EMBL" id="KAG2394264.1"/>
    </source>
</evidence>
<dbReference type="EC" id="2.5.1.157" evidence="6"/>
<feature type="region of interest" description="Disordered" evidence="7">
    <location>
        <begin position="1"/>
        <end position="178"/>
    </location>
</feature>
<dbReference type="EMBL" id="PYSW02000001">
    <property type="protein sequence ID" value="KAG2394264.1"/>
    <property type="molecule type" value="Genomic_DNA"/>
</dbReference>
<comment type="caution">
    <text evidence="6">Lacks conserved residue(s) required for the propagation of feature annotation.</text>
</comment>
<accession>A0AA88H6Q8</accession>
<feature type="domain" description="16S/18S rRNA aminocarboxypropyltransferase Tsr3 C-terminal" evidence="8">
    <location>
        <begin position="224"/>
        <end position="350"/>
    </location>
</feature>
<feature type="compositionally biased region" description="Acidic residues" evidence="7">
    <location>
        <begin position="91"/>
        <end position="127"/>
    </location>
</feature>
<dbReference type="RefSeq" id="XP_044556158.1">
    <property type="nucleotide sequence ID" value="XM_044693622.1"/>
</dbReference>
<dbReference type="GO" id="GO:0030490">
    <property type="term" value="P:maturation of SSU-rRNA"/>
    <property type="evidence" value="ECO:0007669"/>
    <property type="project" value="TreeGrafter"/>
</dbReference>
<protein>
    <recommendedName>
        <fullName evidence="6">18S rRNA aminocarboxypropyltransferase</fullName>
        <ecNumber evidence="6">2.5.1.157</ecNumber>
    </recommendedName>
</protein>
<dbReference type="GO" id="GO:0000455">
    <property type="term" value="P:enzyme-directed rRNA pseudouridine synthesis"/>
    <property type="evidence" value="ECO:0007669"/>
    <property type="project" value="UniProtKB-UniRule"/>
</dbReference>
<keyword evidence="3 6" id="KW-0698">rRNA processing</keyword>
<evidence type="ECO:0000313" key="11">
    <source>
        <dbReference type="Proteomes" id="UP000816034"/>
    </source>
</evidence>
<dbReference type="AlphaFoldDB" id="A0AA88H6Q8"/>
<keyword evidence="2 6" id="KW-0690">Ribosome biogenesis</keyword>
<name>A0AA88H6Q8_NAELO</name>
<reference evidence="10 11" key="1">
    <citation type="journal article" date="2018" name="BMC Genomics">
        <title>The genome of Naegleria lovaniensis, the basis for a comparative approach to unravel pathogenicity factors of the human pathogenic amoeba N. fowleri.</title>
        <authorList>
            <person name="Liechti N."/>
            <person name="Schurch N."/>
            <person name="Bruggmann R."/>
            <person name="Wittwer M."/>
        </authorList>
    </citation>
    <scope>NUCLEOTIDE SEQUENCE [LARGE SCALE GENOMIC DNA]</scope>
    <source>
        <strain evidence="10 11">ATCC 30569</strain>
    </source>
</reference>
<feature type="compositionally biased region" description="Low complexity" evidence="7">
    <location>
        <begin position="157"/>
        <end position="175"/>
    </location>
</feature>
<dbReference type="PANTHER" id="PTHR20426">
    <property type="entry name" value="RIBOSOME BIOGENESIS PROTEIN TSR3 HOMOLOG"/>
    <property type="match status" value="1"/>
</dbReference>
<sequence>MGKKSKGFDDDGYYNNNNSGRGNKSSASAKGGGGFNKRGGYHRGYKAGGYGGYYKAATMLDSESGSLGLNDESDTSSLSAINYSKKKLYREDDDEEEEETNAENNSEEENQEEHNEEEEEQDEEHIEDENKEKPKREKKTKKQIRLERLAEKKLRKQQQQESSSSSSHQQAALSEQPKKKLTKFPIDLAMWDFQQCDSKRCTGKKLERMRLLRSLPVSCHFRGVVLTPQGKQSVSKADRDVVLEHGACVVDCSWNQLDQVPFHKLKSPNNRLLPYLVAANPVNYGRPLKLSCAEALAATMYICGLKEEAKQLLGKFKWGHSFIELNYDLLEAYSNCNNSLEVVKVQQDYLKKLEEEAHSREKGDASGKVVSADDLYGEYFTQNQEEEEEGVVDDLVEDLDDSCSDHE</sequence>
<evidence type="ECO:0000256" key="6">
    <source>
        <dbReference type="HAMAP-Rule" id="MF_03146"/>
    </source>
</evidence>
<feature type="compositionally biased region" description="Low complexity" evidence="7">
    <location>
        <begin position="13"/>
        <end position="29"/>
    </location>
</feature>
<dbReference type="Proteomes" id="UP000816034">
    <property type="component" value="Unassembled WGS sequence"/>
</dbReference>
<dbReference type="GeneID" id="68096483"/>
<dbReference type="GO" id="GO:1904047">
    <property type="term" value="F:S-adenosyl-L-methionine binding"/>
    <property type="evidence" value="ECO:0007669"/>
    <property type="project" value="UniProtKB-UniRule"/>
</dbReference>
<keyword evidence="4 6" id="KW-0808">Transferase</keyword>
<dbReference type="InterPro" id="IPR007209">
    <property type="entry name" value="RNaseL-inhib-like_metal-bd_dom"/>
</dbReference>
<evidence type="ECO:0000256" key="1">
    <source>
        <dbReference type="ARBA" id="ARBA00022490"/>
    </source>
</evidence>
<feature type="binding site" evidence="6">
    <location>
        <position position="273"/>
    </location>
    <ligand>
        <name>S-adenosyl-L-methionine</name>
        <dbReference type="ChEBI" id="CHEBI:59789"/>
    </ligand>
</feature>
<organism evidence="10 11">
    <name type="scientific">Naegleria lovaniensis</name>
    <name type="common">Amoeba</name>
    <dbReference type="NCBI Taxonomy" id="51637"/>
    <lineage>
        <taxon>Eukaryota</taxon>
        <taxon>Discoba</taxon>
        <taxon>Heterolobosea</taxon>
        <taxon>Tetramitia</taxon>
        <taxon>Eutetramitia</taxon>
        <taxon>Vahlkampfiidae</taxon>
        <taxon>Naegleria</taxon>
    </lineage>
</organism>
<keyword evidence="1" id="KW-0963">Cytoplasm</keyword>
<keyword evidence="11" id="KW-1185">Reference proteome</keyword>
<comment type="caution">
    <text evidence="10">The sequence shown here is derived from an EMBL/GenBank/DDBJ whole genome shotgun (WGS) entry which is preliminary data.</text>
</comment>
<evidence type="ECO:0000256" key="7">
    <source>
        <dbReference type="SAM" id="MobiDB-lite"/>
    </source>
</evidence>
<feature type="domain" description="RNase L inhibitor RLI-like possible metal-binding" evidence="9">
    <location>
        <begin position="188"/>
        <end position="211"/>
    </location>
</feature>
<dbReference type="Pfam" id="PF04068">
    <property type="entry name" value="Fer4_RLI"/>
    <property type="match status" value="1"/>
</dbReference>
<comment type="similarity">
    <text evidence="6">Belongs to the TDD superfamily. TSR3 family.</text>
</comment>
<evidence type="ECO:0000256" key="4">
    <source>
        <dbReference type="ARBA" id="ARBA00022679"/>
    </source>
</evidence>
<dbReference type="PANTHER" id="PTHR20426:SF0">
    <property type="entry name" value="18S RRNA AMINOCARBOXYPROPYLTRANSFERASE"/>
    <property type="match status" value="1"/>
</dbReference>
<dbReference type="InterPro" id="IPR022968">
    <property type="entry name" value="Tsr3-like"/>
</dbReference>